<dbReference type="Gene3D" id="3.30.1780.10">
    <property type="entry name" value="ornithine cyclodeaminase, domain 1"/>
    <property type="match status" value="1"/>
</dbReference>
<feature type="region of interest" description="Disordered" evidence="2">
    <location>
        <begin position="83"/>
        <end position="172"/>
    </location>
</feature>
<dbReference type="Proteomes" id="UP000664169">
    <property type="component" value="Unassembled WGS sequence"/>
</dbReference>
<dbReference type="AlphaFoldDB" id="A0A8H3FGJ3"/>
<evidence type="ECO:0000256" key="1">
    <source>
        <dbReference type="ARBA" id="ARBA00008903"/>
    </source>
</evidence>
<feature type="compositionally biased region" description="Low complexity" evidence="2">
    <location>
        <begin position="163"/>
        <end position="172"/>
    </location>
</feature>
<dbReference type="Gene3D" id="3.40.50.720">
    <property type="entry name" value="NAD(P)-binding Rossmann-like Domain"/>
    <property type="match status" value="1"/>
</dbReference>
<comment type="caution">
    <text evidence="3">The sequence shown here is derived from an EMBL/GenBank/DDBJ whole genome shotgun (WGS) entry which is preliminary data.</text>
</comment>
<reference evidence="3" key="1">
    <citation type="submission" date="2021-03" db="EMBL/GenBank/DDBJ databases">
        <authorList>
            <person name="Tagirdzhanova G."/>
        </authorList>
    </citation>
    <scope>NUCLEOTIDE SEQUENCE</scope>
</reference>
<dbReference type="PANTHER" id="PTHR13812">
    <property type="entry name" value="KETIMINE REDUCTASE MU-CRYSTALLIN"/>
    <property type="match status" value="1"/>
</dbReference>
<name>A0A8H3FGJ3_9LECA</name>
<evidence type="ECO:0000313" key="4">
    <source>
        <dbReference type="Proteomes" id="UP000664169"/>
    </source>
</evidence>
<dbReference type="InterPro" id="IPR036291">
    <property type="entry name" value="NAD(P)-bd_dom_sf"/>
</dbReference>
<dbReference type="FunFam" id="3.40.50.720:FF:000556">
    <property type="entry name" value="Proline utilization protein PrnX-like protein"/>
    <property type="match status" value="1"/>
</dbReference>
<gene>
    <name evidence="3" type="ORF">GOMPHAMPRED_003922</name>
</gene>
<dbReference type="InterPro" id="IPR003462">
    <property type="entry name" value="ODC_Mu_crystall"/>
</dbReference>
<dbReference type="PANTHER" id="PTHR13812:SF19">
    <property type="entry name" value="KETIMINE REDUCTASE MU-CRYSTALLIN"/>
    <property type="match status" value="1"/>
</dbReference>
<dbReference type="SUPFAM" id="SSF51735">
    <property type="entry name" value="NAD(P)-binding Rossmann-fold domains"/>
    <property type="match status" value="1"/>
</dbReference>
<feature type="compositionally biased region" description="Low complexity" evidence="2">
    <location>
        <begin position="88"/>
        <end position="121"/>
    </location>
</feature>
<comment type="similarity">
    <text evidence="1">Belongs to the ornithine cyclodeaminase/mu-crystallin family.</text>
</comment>
<dbReference type="EMBL" id="CAJPDQ010000023">
    <property type="protein sequence ID" value="CAF9925541.1"/>
    <property type="molecule type" value="Genomic_DNA"/>
</dbReference>
<proteinExistence type="inferred from homology"/>
<sequence>MPSLVVLSDEQVSDLLHSLTSKDLDSLRAVLAEALHEYSTGTQEVATCCHNQPMRQVIPSGKGRTLFMPSQTTSSIGIKVVSMQGCPSTSDSDSVSSASRSMSSISLGDSSSIVSTTSSHSSHSHSHSHQPSTQATHFPHHYSAKSSTHRPSSADHEEAITSPPDTHPTGTLTLLTPQGIPYAFLSATTLTAFRTALAATQLFLKRTRVHTIVIFGAGAQAYWHLRLALLARGSEIHHVRIINRTFATAGPLLRTIYTSPLWADLRTSNPKLDFTVLTKEFGEYPRLLKEYVRDADAIFCTVPSTEALFPGNYLTNPEGRRKGRYLSMIGSYQKHMCEVSPEVLRAAVDGTSSKAVRSGGAVVVDSLEACLQEAGEIIQAGLQAHQLVELGELIMIKRAQVKEVEMGGEHDKGLMAWLQSGNVVYKSVGIGIMDVSVGAEIVRLAREKHVGVSIDGF</sequence>
<evidence type="ECO:0000313" key="3">
    <source>
        <dbReference type="EMBL" id="CAF9925541.1"/>
    </source>
</evidence>
<organism evidence="3 4">
    <name type="scientific">Gomphillus americanus</name>
    <dbReference type="NCBI Taxonomy" id="1940652"/>
    <lineage>
        <taxon>Eukaryota</taxon>
        <taxon>Fungi</taxon>
        <taxon>Dikarya</taxon>
        <taxon>Ascomycota</taxon>
        <taxon>Pezizomycotina</taxon>
        <taxon>Lecanoromycetes</taxon>
        <taxon>OSLEUM clade</taxon>
        <taxon>Ostropomycetidae</taxon>
        <taxon>Ostropales</taxon>
        <taxon>Graphidaceae</taxon>
        <taxon>Gomphilloideae</taxon>
        <taxon>Gomphillus</taxon>
    </lineage>
</organism>
<dbReference type="Pfam" id="PF02423">
    <property type="entry name" value="OCD_Mu_crystall"/>
    <property type="match status" value="1"/>
</dbReference>
<evidence type="ECO:0000256" key="2">
    <source>
        <dbReference type="SAM" id="MobiDB-lite"/>
    </source>
</evidence>
<keyword evidence="4" id="KW-1185">Reference proteome</keyword>
<protein>
    <submittedName>
        <fullName evidence="3">Uncharacterized protein</fullName>
    </submittedName>
</protein>
<dbReference type="OrthoDB" id="41492at2759"/>
<accession>A0A8H3FGJ3</accession>
<dbReference type="InterPro" id="IPR023401">
    <property type="entry name" value="ODC_N"/>
</dbReference>
<dbReference type="GO" id="GO:0005737">
    <property type="term" value="C:cytoplasm"/>
    <property type="evidence" value="ECO:0007669"/>
    <property type="project" value="TreeGrafter"/>
</dbReference>